<dbReference type="AlphaFoldDB" id="A0AAN7SLT2"/>
<reference evidence="2" key="1">
    <citation type="submission" date="2023-01" db="EMBL/GenBank/DDBJ databases">
        <title>Key to firefly adult light organ development and bioluminescence: homeobox transcription factors regulate luciferase expression and transportation to peroxisome.</title>
        <authorList>
            <person name="Fu X."/>
        </authorList>
    </citation>
    <scope>NUCLEOTIDE SEQUENCE [LARGE SCALE GENOMIC DNA]</scope>
</reference>
<proteinExistence type="predicted"/>
<name>A0AAN7SLT2_9COLE</name>
<comment type="caution">
    <text evidence="1">The sequence shown here is derived from an EMBL/GenBank/DDBJ whole genome shotgun (WGS) entry which is preliminary data.</text>
</comment>
<accession>A0AAN7SLT2</accession>
<organism evidence="1 2">
    <name type="scientific">Aquatica leii</name>
    <dbReference type="NCBI Taxonomy" id="1421715"/>
    <lineage>
        <taxon>Eukaryota</taxon>
        <taxon>Metazoa</taxon>
        <taxon>Ecdysozoa</taxon>
        <taxon>Arthropoda</taxon>
        <taxon>Hexapoda</taxon>
        <taxon>Insecta</taxon>
        <taxon>Pterygota</taxon>
        <taxon>Neoptera</taxon>
        <taxon>Endopterygota</taxon>
        <taxon>Coleoptera</taxon>
        <taxon>Polyphaga</taxon>
        <taxon>Elateriformia</taxon>
        <taxon>Elateroidea</taxon>
        <taxon>Lampyridae</taxon>
        <taxon>Luciolinae</taxon>
        <taxon>Aquatica</taxon>
    </lineage>
</organism>
<sequence>MAIRSVDVAESARIKKLDQRKYKNKERNNKNLINIDQASNNNLPLTSSSSNIISDANVTTNSTLETAGTSGSSSNKQICRNMLQLPTLARVCDQFGISNRSAAAIASAVLQNVGIITREDSPNIIDKNKVRRAR</sequence>
<dbReference type="Proteomes" id="UP001353858">
    <property type="component" value="Unassembled WGS sequence"/>
</dbReference>
<evidence type="ECO:0000313" key="2">
    <source>
        <dbReference type="Proteomes" id="UP001353858"/>
    </source>
</evidence>
<protein>
    <submittedName>
        <fullName evidence="1">Uncharacterized protein</fullName>
    </submittedName>
</protein>
<keyword evidence="2" id="KW-1185">Reference proteome</keyword>
<evidence type="ECO:0000313" key="1">
    <source>
        <dbReference type="EMBL" id="KAK4874543.1"/>
    </source>
</evidence>
<gene>
    <name evidence="1" type="ORF">RN001_013903</name>
</gene>
<dbReference type="EMBL" id="JARPUR010000006">
    <property type="protein sequence ID" value="KAK4874543.1"/>
    <property type="molecule type" value="Genomic_DNA"/>
</dbReference>